<dbReference type="EMBL" id="MVIJ01000011">
    <property type="protein sequence ID" value="ORB74397.1"/>
    <property type="molecule type" value="Genomic_DNA"/>
</dbReference>
<name>A0A1X0KIG1_MYCSC</name>
<dbReference type="STRING" id="1783.BST44_09775"/>
<feature type="region of interest" description="Disordered" evidence="1">
    <location>
        <begin position="47"/>
        <end position="72"/>
    </location>
</feature>
<keyword evidence="3" id="KW-1185">Reference proteome</keyword>
<evidence type="ECO:0000256" key="1">
    <source>
        <dbReference type="SAM" id="MobiDB-lite"/>
    </source>
</evidence>
<reference evidence="2 3" key="1">
    <citation type="submission" date="2017-02" db="EMBL/GenBank/DDBJ databases">
        <title>The new phylogeny of genus Mycobacterium.</title>
        <authorList>
            <person name="Tortoli E."/>
            <person name="Trovato A."/>
            <person name="Cirillo D.M."/>
        </authorList>
    </citation>
    <scope>NUCLEOTIDE SEQUENCE [LARGE SCALE GENOMIC DNA]</scope>
    <source>
        <strain evidence="2 3">DSM 43992</strain>
    </source>
</reference>
<evidence type="ECO:0000313" key="2">
    <source>
        <dbReference type="EMBL" id="ORB74397.1"/>
    </source>
</evidence>
<evidence type="ECO:0000313" key="3">
    <source>
        <dbReference type="Proteomes" id="UP000192601"/>
    </source>
</evidence>
<dbReference type="RefSeq" id="WP_208619764.1">
    <property type="nucleotide sequence ID" value="NZ_MVIJ01000011.1"/>
</dbReference>
<dbReference type="AlphaFoldDB" id="A0A1X0KIG1"/>
<sequence>MGPRITTPIQSLCYTRADHQMGDATIPDGSRVLLSFGAASELIARVGDTTPEGPTTWSTHSSLRGPARLTAA</sequence>
<dbReference type="Proteomes" id="UP000192601">
    <property type="component" value="Unassembled WGS sequence"/>
</dbReference>
<gene>
    <name evidence="2" type="ORF">BST44_09775</name>
</gene>
<accession>A0A1X0KIG1</accession>
<organism evidence="2 3">
    <name type="scientific">Mycobacterium scrofulaceum</name>
    <dbReference type="NCBI Taxonomy" id="1783"/>
    <lineage>
        <taxon>Bacteria</taxon>
        <taxon>Bacillati</taxon>
        <taxon>Actinomycetota</taxon>
        <taxon>Actinomycetes</taxon>
        <taxon>Mycobacteriales</taxon>
        <taxon>Mycobacteriaceae</taxon>
        <taxon>Mycobacterium</taxon>
    </lineage>
</organism>
<comment type="caution">
    <text evidence="2">The sequence shown here is derived from an EMBL/GenBank/DDBJ whole genome shotgun (WGS) entry which is preliminary data.</text>
</comment>
<protein>
    <submittedName>
        <fullName evidence="2">Uncharacterized protein</fullName>
    </submittedName>
</protein>
<feature type="compositionally biased region" description="Polar residues" evidence="1">
    <location>
        <begin position="52"/>
        <end position="62"/>
    </location>
</feature>
<proteinExistence type="predicted"/>